<gene>
    <name evidence="1" type="ORF">TRIUR3_34857</name>
</gene>
<dbReference type="OMA" id="MDRNVCV"/>
<dbReference type="AlphaFoldDB" id="M7YGJ0"/>
<dbReference type="PANTHER" id="PTHR34998">
    <property type="entry name" value="OS04G0357400 PROTEIN-RELATED"/>
    <property type="match status" value="1"/>
</dbReference>
<dbReference type="EMBL" id="KD276211">
    <property type="protein sequence ID" value="EMS46282.1"/>
    <property type="molecule type" value="Genomic_DNA"/>
</dbReference>
<proteinExistence type="predicted"/>
<reference evidence="1" key="1">
    <citation type="journal article" date="2013" name="Nature">
        <title>Draft genome of the wheat A-genome progenitor Triticum urartu.</title>
        <authorList>
            <person name="Ling H.Q."/>
            <person name="Zhao S."/>
            <person name="Liu D."/>
            <person name="Wang J."/>
            <person name="Sun H."/>
            <person name="Zhang C."/>
            <person name="Fan H."/>
            <person name="Li D."/>
            <person name="Dong L."/>
            <person name="Tao Y."/>
            <person name="Gao C."/>
            <person name="Wu H."/>
            <person name="Li Y."/>
            <person name="Cui Y."/>
            <person name="Guo X."/>
            <person name="Zheng S."/>
            <person name="Wang B."/>
            <person name="Yu K."/>
            <person name="Liang Q."/>
            <person name="Yang W."/>
            <person name="Lou X."/>
            <person name="Chen J."/>
            <person name="Feng M."/>
            <person name="Jian J."/>
            <person name="Zhang X."/>
            <person name="Luo G."/>
            <person name="Jiang Y."/>
            <person name="Liu J."/>
            <person name="Wang Z."/>
            <person name="Sha Y."/>
            <person name="Zhang B."/>
            <person name="Wu H."/>
            <person name="Tang D."/>
            <person name="Shen Q."/>
            <person name="Xue P."/>
            <person name="Zou S."/>
            <person name="Wang X."/>
            <person name="Liu X."/>
            <person name="Wang F."/>
            <person name="Yang Y."/>
            <person name="An X."/>
            <person name="Dong Z."/>
            <person name="Zhang K."/>
            <person name="Zhang X."/>
            <person name="Luo M.C."/>
            <person name="Dvorak J."/>
            <person name="Tong Y."/>
            <person name="Wang J."/>
            <person name="Yang H."/>
            <person name="Li Z."/>
            <person name="Wang D."/>
            <person name="Zhang A."/>
            <person name="Wang J."/>
        </authorList>
    </citation>
    <scope>NUCLEOTIDE SEQUENCE</scope>
</reference>
<dbReference type="PANTHER" id="PTHR34998:SF4">
    <property type="match status" value="1"/>
</dbReference>
<sequence length="130" mass="13926">MDRNVCVSLVILALVLACPDTEAAAVYNVDQAVMPKSSSSSMRLEDVVARELAVVTTMDLDVRSRVYGAGDISNGALDANKPRCVRNCPAPAASMKLEDGVPPELAVVDLEPEVHRRVLASFSDGLDRTR</sequence>
<accession>M7YGJ0</accession>
<protein>
    <submittedName>
        <fullName evidence="1">Uncharacterized protein</fullName>
    </submittedName>
</protein>
<organism evidence="1">
    <name type="scientific">Triticum urartu</name>
    <name type="common">Red wild einkorn</name>
    <name type="synonym">Crithodium urartu</name>
    <dbReference type="NCBI Taxonomy" id="4572"/>
    <lineage>
        <taxon>Eukaryota</taxon>
        <taxon>Viridiplantae</taxon>
        <taxon>Streptophyta</taxon>
        <taxon>Embryophyta</taxon>
        <taxon>Tracheophyta</taxon>
        <taxon>Spermatophyta</taxon>
        <taxon>Magnoliopsida</taxon>
        <taxon>Liliopsida</taxon>
        <taxon>Poales</taxon>
        <taxon>Poaceae</taxon>
        <taxon>BOP clade</taxon>
        <taxon>Pooideae</taxon>
        <taxon>Triticodae</taxon>
        <taxon>Triticeae</taxon>
        <taxon>Triticinae</taxon>
        <taxon>Triticum</taxon>
    </lineage>
</organism>
<evidence type="ECO:0000313" key="1">
    <source>
        <dbReference type="EMBL" id="EMS46282.1"/>
    </source>
</evidence>
<name>M7YGJ0_TRIUA</name>
<dbReference type="PROSITE" id="PS51257">
    <property type="entry name" value="PROKAR_LIPOPROTEIN"/>
    <property type="match status" value="1"/>
</dbReference>